<evidence type="ECO:0000313" key="7">
    <source>
        <dbReference type="Proteomes" id="UP001595839"/>
    </source>
</evidence>
<dbReference type="SUPFAM" id="SSF51445">
    <property type="entry name" value="(Trans)glycosidases"/>
    <property type="match status" value="1"/>
</dbReference>
<dbReference type="PROSITE" id="PS51904">
    <property type="entry name" value="GLYCOSYL_HYDROL_F25_2"/>
    <property type="match status" value="1"/>
</dbReference>
<evidence type="ECO:0000256" key="5">
    <source>
        <dbReference type="SAM" id="SignalP"/>
    </source>
</evidence>
<reference evidence="7" key="1">
    <citation type="journal article" date="2019" name="Int. J. Syst. Evol. Microbiol.">
        <title>The Global Catalogue of Microorganisms (GCM) 10K type strain sequencing project: providing services to taxonomists for standard genome sequencing and annotation.</title>
        <authorList>
            <consortium name="The Broad Institute Genomics Platform"/>
            <consortium name="The Broad Institute Genome Sequencing Center for Infectious Disease"/>
            <person name="Wu L."/>
            <person name="Ma J."/>
        </authorList>
    </citation>
    <scope>NUCLEOTIDE SEQUENCE [LARGE SCALE GENOMIC DNA]</scope>
    <source>
        <strain evidence="7">CGMCC 4.7177</strain>
    </source>
</reference>
<protein>
    <submittedName>
        <fullName evidence="6">Lysozyme</fullName>
    </submittedName>
</protein>
<feature type="region of interest" description="Disordered" evidence="4">
    <location>
        <begin position="222"/>
        <end position="247"/>
    </location>
</feature>
<keyword evidence="3" id="KW-0326">Glycosidase</keyword>
<dbReference type="Gene3D" id="3.20.20.80">
    <property type="entry name" value="Glycosidases"/>
    <property type="match status" value="1"/>
</dbReference>
<comment type="similarity">
    <text evidence="1">Belongs to the glycosyl hydrolase 25 family.</text>
</comment>
<dbReference type="InterPro" id="IPR002053">
    <property type="entry name" value="Glyco_hydro_25"/>
</dbReference>
<dbReference type="SMART" id="SM00641">
    <property type="entry name" value="Glyco_25"/>
    <property type="match status" value="1"/>
</dbReference>
<feature type="compositionally biased region" description="Low complexity" evidence="4">
    <location>
        <begin position="235"/>
        <end position="247"/>
    </location>
</feature>
<name>A0ABV9API6_9ACTN</name>
<organism evidence="6 7">
    <name type="scientific">Streptomyces vulcanius</name>
    <dbReference type="NCBI Taxonomy" id="1441876"/>
    <lineage>
        <taxon>Bacteria</taxon>
        <taxon>Bacillati</taxon>
        <taxon>Actinomycetota</taxon>
        <taxon>Actinomycetes</taxon>
        <taxon>Kitasatosporales</taxon>
        <taxon>Streptomycetaceae</taxon>
        <taxon>Streptomyces</taxon>
    </lineage>
</organism>
<sequence length="247" mass="26690">MARVRILAAASVAALVAVGGPPASAAELPRGHDVASHQRTVDWAGARNAGARFVYVKATESTGYRNPYFAAQYDGAASAGLLRGAYHFARPDRSPGRAQAAYFVRNGGGWRADGRTLPPALDMEYNPYDARRPCYGLNAARTVAWVRAFSDEVLRLTGRRPVIYTTTHWWNTCTGGSGAFAADHALWIARYGSADAGTLPGGWSSWTFWQYADRGRLPGDQNVFNGSPSRLTRFATDPDATDTPETS</sequence>
<comment type="caution">
    <text evidence="6">The sequence shown here is derived from an EMBL/GenBank/DDBJ whole genome shotgun (WGS) entry which is preliminary data.</text>
</comment>
<evidence type="ECO:0000313" key="6">
    <source>
        <dbReference type="EMBL" id="MFC4501803.1"/>
    </source>
</evidence>
<accession>A0ABV9API6</accession>
<dbReference type="CDD" id="cd06412">
    <property type="entry name" value="GH25_CH-type"/>
    <property type="match status" value="1"/>
</dbReference>
<evidence type="ECO:0000256" key="1">
    <source>
        <dbReference type="ARBA" id="ARBA00010646"/>
    </source>
</evidence>
<proteinExistence type="inferred from homology"/>
<feature type="chain" id="PRO_5047106874" evidence="5">
    <location>
        <begin position="26"/>
        <end position="247"/>
    </location>
</feature>
<evidence type="ECO:0000256" key="4">
    <source>
        <dbReference type="SAM" id="MobiDB-lite"/>
    </source>
</evidence>
<dbReference type="Pfam" id="PF01183">
    <property type="entry name" value="Glyco_hydro_25"/>
    <property type="match status" value="1"/>
</dbReference>
<evidence type="ECO:0000256" key="3">
    <source>
        <dbReference type="ARBA" id="ARBA00023295"/>
    </source>
</evidence>
<dbReference type="InterPro" id="IPR018077">
    <property type="entry name" value="Glyco_hydro_fam25_subgr"/>
</dbReference>
<dbReference type="Proteomes" id="UP001595839">
    <property type="component" value="Unassembled WGS sequence"/>
</dbReference>
<dbReference type="PANTHER" id="PTHR34135:SF2">
    <property type="entry name" value="LYSOZYME"/>
    <property type="match status" value="1"/>
</dbReference>
<keyword evidence="2" id="KW-0378">Hydrolase</keyword>
<dbReference type="RefSeq" id="WP_381173650.1">
    <property type="nucleotide sequence ID" value="NZ_JBHSFK010000012.1"/>
</dbReference>
<dbReference type="InterPro" id="IPR017853">
    <property type="entry name" value="GH"/>
</dbReference>
<dbReference type="PANTHER" id="PTHR34135">
    <property type="entry name" value="LYSOZYME"/>
    <property type="match status" value="1"/>
</dbReference>
<gene>
    <name evidence="6" type="ORF">ACFPIH_20090</name>
</gene>
<feature type="signal peptide" evidence="5">
    <location>
        <begin position="1"/>
        <end position="25"/>
    </location>
</feature>
<dbReference type="EMBL" id="JBHSFK010000012">
    <property type="protein sequence ID" value="MFC4501803.1"/>
    <property type="molecule type" value="Genomic_DNA"/>
</dbReference>
<keyword evidence="7" id="KW-1185">Reference proteome</keyword>
<keyword evidence="5" id="KW-0732">Signal</keyword>
<evidence type="ECO:0000256" key="2">
    <source>
        <dbReference type="ARBA" id="ARBA00022801"/>
    </source>
</evidence>